<dbReference type="SUPFAM" id="SSF53098">
    <property type="entry name" value="Ribonuclease H-like"/>
    <property type="match status" value="1"/>
</dbReference>
<keyword evidence="4" id="KW-0862">Zinc</keyword>
<gene>
    <name evidence="7" type="ORF">ARMOST_10190</name>
</gene>
<evidence type="ECO:0000256" key="1">
    <source>
        <dbReference type="ARBA" id="ARBA00004123"/>
    </source>
</evidence>
<feature type="region of interest" description="Disordered" evidence="6">
    <location>
        <begin position="1"/>
        <end position="79"/>
    </location>
</feature>
<organism evidence="7 8">
    <name type="scientific">Armillaria ostoyae</name>
    <name type="common">Armillaria root rot fungus</name>
    <dbReference type="NCBI Taxonomy" id="47428"/>
    <lineage>
        <taxon>Eukaryota</taxon>
        <taxon>Fungi</taxon>
        <taxon>Dikarya</taxon>
        <taxon>Basidiomycota</taxon>
        <taxon>Agaricomycotina</taxon>
        <taxon>Agaricomycetes</taxon>
        <taxon>Agaricomycetidae</taxon>
        <taxon>Agaricales</taxon>
        <taxon>Marasmiineae</taxon>
        <taxon>Physalacriaceae</taxon>
        <taxon>Armillaria</taxon>
    </lineage>
</organism>
<accession>A0A284RDP0</accession>
<evidence type="ECO:0000256" key="4">
    <source>
        <dbReference type="ARBA" id="ARBA00022833"/>
    </source>
</evidence>
<evidence type="ECO:0000256" key="3">
    <source>
        <dbReference type="ARBA" id="ARBA00022771"/>
    </source>
</evidence>
<keyword evidence="8" id="KW-1185">Reference proteome</keyword>
<dbReference type="Proteomes" id="UP000219338">
    <property type="component" value="Unassembled WGS sequence"/>
</dbReference>
<dbReference type="AlphaFoldDB" id="A0A284RDP0"/>
<keyword evidence="2" id="KW-0479">Metal-binding</keyword>
<reference evidence="8" key="1">
    <citation type="journal article" date="2017" name="Nat. Ecol. Evol.">
        <title>Genome expansion and lineage-specific genetic innovations in the forest pathogenic fungi Armillaria.</title>
        <authorList>
            <person name="Sipos G."/>
            <person name="Prasanna A.N."/>
            <person name="Walter M.C."/>
            <person name="O'Connor E."/>
            <person name="Balint B."/>
            <person name="Krizsan K."/>
            <person name="Kiss B."/>
            <person name="Hess J."/>
            <person name="Varga T."/>
            <person name="Slot J."/>
            <person name="Riley R."/>
            <person name="Boka B."/>
            <person name="Rigling D."/>
            <person name="Barry K."/>
            <person name="Lee J."/>
            <person name="Mihaltcheva S."/>
            <person name="LaButti K."/>
            <person name="Lipzen A."/>
            <person name="Waldron R."/>
            <person name="Moloney N.M."/>
            <person name="Sperisen C."/>
            <person name="Kredics L."/>
            <person name="Vagvoelgyi C."/>
            <person name="Patrignani A."/>
            <person name="Fitzpatrick D."/>
            <person name="Nagy I."/>
            <person name="Doyle S."/>
            <person name="Anderson J.B."/>
            <person name="Grigoriev I.V."/>
            <person name="Gueldener U."/>
            <person name="Muensterkoetter M."/>
            <person name="Nagy L.G."/>
        </authorList>
    </citation>
    <scope>NUCLEOTIDE SEQUENCE [LARGE SCALE GENOMIC DNA]</scope>
    <source>
        <strain evidence="8">C18/9</strain>
    </source>
</reference>
<comment type="subcellular location">
    <subcellularLocation>
        <location evidence="1">Nucleus</location>
    </subcellularLocation>
</comment>
<evidence type="ECO:0000313" key="8">
    <source>
        <dbReference type="Proteomes" id="UP000219338"/>
    </source>
</evidence>
<sequence length="334" mass="36593">MPPDGDTVTDPLIIDGKCPEINDPASAPCADADNNSLPPLQPFQDDEDDDTTQPATKNSENSDGHEDMDAAPGADTSEATEEACLEKLVKLWKAPIYAFFALVPDIAYDNDNCKFDGLLSFATNAWTSPNHCAYVALTVHFIRDNRQPMRMVLDFVEVPKSHTGENLADVLSKIIQDFTISDKILGLTCNNAANNDTMVDALATRISSFPGQAHHVRCFAHVVNLVAKSLLKQFEPAKKSTSDTSGDDGETILNDLADGIDLDDAELTVPEDDSDGSDSSQDKDNTDRFIDELTEMDTFKREAFELEIKPVHMALLKICKLCFKIIHSSTLLLP</sequence>
<dbReference type="GO" id="GO:0005634">
    <property type="term" value="C:nucleus"/>
    <property type="evidence" value="ECO:0007669"/>
    <property type="project" value="UniProtKB-SubCell"/>
</dbReference>
<dbReference type="GO" id="GO:0008270">
    <property type="term" value="F:zinc ion binding"/>
    <property type="evidence" value="ECO:0007669"/>
    <property type="project" value="UniProtKB-KW"/>
</dbReference>
<keyword evidence="5" id="KW-0539">Nucleus</keyword>
<evidence type="ECO:0000256" key="5">
    <source>
        <dbReference type="ARBA" id="ARBA00023242"/>
    </source>
</evidence>
<name>A0A284RDP0_ARMOS</name>
<proteinExistence type="predicted"/>
<dbReference type="STRING" id="47428.A0A284RDP0"/>
<dbReference type="EMBL" id="FUEG01000007">
    <property type="protein sequence ID" value="SJL06848.1"/>
    <property type="molecule type" value="Genomic_DNA"/>
</dbReference>
<dbReference type="OrthoDB" id="2687121at2759"/>
<feature type="region of interest" description="Disordered" evidence="6">
    <location>
        <begin position="267"/>
        <end position="287"/>
    </location>
</feature>
<protein>
    <recommendedName>
        <fullName evidence="9">DUF659 domain-containing protein</fullName>
    </recommendedName>
</protein>
<dbReference type="InterPro" id="IPR012337">
    <property type="entry name" value="RNaseH-like_sf"/>
</dbReference>
<feature type="compositionally biased region" description="Acidic residues" evidence="6">
    <location>
        <begin position="267"/>
        <end position="276"/>
    </location>
</feature>
<keyword evidence="3" id="KW-0863">Zinc-finger</keyword>
<evidence type="ECO:0000256" key="6">
    <source>
        <dbReference type="SAM" id="MobiDB-lite"/>
    </source>
</evidence>
<evidence type="ECO:0000256" key="2">
    <source>
        <dbReference type="ARBA" id="ARBA00022723"/>
    </source>
</evidence>
<dbReference type="PANTHER" id="PTHR46481">
    <property type="entry name" value="ZINC FINGER BED DOMAIN-CONTAINING PROTEIN 4"/>
    <property type="match status" value="1"/>
</dbReference>
<evidence type="ECO:0000313" key="7">
    <source>
        <dbReference type="EMBL" id="SJL06848.1"/>
    </source>
</evidence>
<dbReference type="InterPro" id="IPR052035">
    <property type="entry name" value="ZnF_BED_domain_contain"/>
</dbReference>
<dbReference type="PANTHER" id="PTHR46481:SF10">
    <property type="entry name" value="ZINC FINGER BED DOMAIN-CONTAINING PROTEIN 39"/>
    <property type="match status" value="1"/>
</dbReference>
<evidence type="ECO:0008006" key="9">
    <source>
        <dbReference type="Google" id="ProtNLM"/>
    </source>
</evidence>